<comment type="caution">
    <text evidence="1">The sequence shown here is derived from an EMBL/GenBank/DDBJ whole genome shotgun (WGS) entry which is preliminary data.</text>
</comment>
<proteinExistence type="predicted"/>
<sequence>MKAYIQTDKDGEFYNVNAFIAYEGFKNFGYEIESFLMQIKFQNIIQNT</sequence>
<gene>
    <name evidence="1" type="ORF">GCM10023210_18650</name>
</gene>
<evidence type="ECO:0000313" key="2">
    <source>
        <dbReference type="Proteomes" id="UP001500353"/>
    </source>
</evidence>
<name>A0ABP9M855_9FLAO</name>
<keyword evidence="2" id="KW-1185">Reference proteome</keyword>
<evidence type="ECO:0000313" key="1">
    <source>
        <dbReference type="EMBL" id="GAA5091350.1"/>
    </source>
</evidence>
<organism evidence="1 2">
    <name type="scientific">Chryseobacterium ginsengisoli</name>
    <dbReference type="NCBI Taxonomy" id="363853"/>
    <lineage>
        <taxon>Bacteria</taxon>
        <taxon>Pseudomonadati</taxon>
        <taxon>Bacteroidota</taxon>
        <taxon>Flavobacteriia</taxon>
        <taxon>Flavobacteriales</taxon>
        <taxon>Weeksellaceae</taxon>
        <taxon>Chryseobacterium group</taxon>
        <taxon>Chryseobacterium</taxon>
    </lineage>
</organism>
<protein>
    <submittedName>
        <fullName evidence="1">Uncharacterized protein</fullName>
    </submittedName>
</protein>
<dbReference type="Proteomes" id="UP001500353">
    <property type="component" value="Unassembled WGS sequence"/>
</dbReference>
<reference evidence="2" key="1">
    <citation type="journal article" date="2019" name="Int. J. Syst. Evol. Microbiol.">
        <title>The Global Catalogue of Microorganisms (GCM) 10K type strain sequencing project: providing services to taxonomists for standard genome sequencing and annotation.</title>
        <authorList>
            <consortium name="The Broad Institute Genomics Platform"/>
            <consortium name="The Broad Institute Genome Sequencing Center for Infectious Disease"/>
            <person name="Wu L."/>
            <person name="Ma J."/>
        </authorList>
    </citation>
    <scope>NUCLEOTIDE SEQUENCE [LARGE SCALE GENOMIC DNA]</scope>
    <source>
        <strain evidence="2">JCM 18019</strain>
    </source>
</reference>
<dbReference type="EMBL" id="BAABHX010000003">
    <property type="protein sequence ID" value="GAA5091350.1"/>
    <property type="molecule type" value="Genomic_DNA"/>
</dbReference>
<accession>A0ABP9M855</accession>
<dbReference type="RefSeq" id="WP_345202840.1">
    <property type="nucleotide sequence ID" value="NZ_BAABHX010000003.1"/>
</dbReference>